<dbReference type="VEuPathDB" id="VectorBase:ISCI010306"/>
<feature type="compositionally biased region" description="Basic and acidic residues" evidence="1">
    <location>
        <begin position="81"/>
        <end position="90"/>
    </location>
</feature>
<reference evidence="3" key="2">
    <citation type="submission" date="2020-05" db="UniProtKB">
        <authorList>
            <consortium name="EnsemblMetazoa"/>
        </authorList>
    </citation>
    <scope>IDENTIFICATION</scope>
    <source>
        <strain evidence="3">wikel</strain>
    </source>
</reference>
<keyword evidence="4" id="KW-1185">Reference proteome</keyword>
<proteinExistence type="predicted"/>
<reference evidence="2 4" key="1">
    <citation type="submission" date="2008-03" db="EMBL/GenBank/DDBJ databases">
        <title>Annotation of Ixodes scapularis.</title>
        <authorList>
            <consortium name="Ixodes scapularis Genome Project Consortium"/>
            <person name="Caler E."/>
            <person name="Hannick L.I."/>
            <person name="Bidwell S."/>
            <person name="Joardar V."/>
            <person name="Thiagarajan M."/>
            <person name="Amedeo P."/>
            <person name="Galinsky K.J."/>
            <person name="Schobel S."/>
            <person name="Inman J."/>
            <person name="Hostetler J."/>
            <person name="Miller J."/>
            <person name="Hammond M."/>
            <person name="Megy K."/>
            <person name="Lawson D."/>
            <person name="Kodira C."/>
            <person name="Sutton G."/>
            <person name="Meyer J."/>
            <person name="Hill C.A."/>
            <person name="Birren B."/>
            <person name="Nene V."/>
            <person name="Collins F."/>
            <person name="Alarcon-Chaidez F."/>
            <person name="Wikel S."/>
            <person name="Strausberg R."/>
        </authorList>
    </citation>
    <scope>NUCLEOTIDE SEQUENCE [LARGE SCALE GENOMIC DNA]</scope>
    <source>
        <strain evidence="4">Wikel</strain>
        <strain evidence="2">Wikel colony</strain>
    </source>
</reference>
<dbReference type="EMBL" id="DS847616">
    <property type="protein sequence ID" value="EEC13230.1"/>
    <property type="molecule type" value="Genomic_DNA"/>
</dbReference>
<dbReference type="HOGENOM" id="CLU_1733524_0_0_1"/>
<accession>B7Q308</accession>
<evidence type="ECO:0000313" key="2">
    <source>
        <dbReference type="EMBL" id="EEC13230.1"/>
    </source>
</evidence>
<sequence length="151" mass="16205">MVALDKRADPAPVSSSYKGLADIADTAAPTLSEDQIVQSGGLLRHVDVPDEAPARAPQDKSEDPTATNGGPLGHVDVPDEVPARVPHDLTEEPTYTCRATHGKANHRLRSDGASRSWPTQWVARFAVIMAALGNWVSSTRVPHPNVPYIRS</sequence>
<evidence type="ECO:0000313" key="3">
    <source>
        <dbReference type="EnsemblMetazoa" id="ISCW010306-PA"/>
    </source>
</evidence>
<dbReference type="InParanoid" id="B7Q308"/>
<dbReference type="AlphaFoldDB" id="B7Q308"/>
<protein>
    <submittedName>
        <fullName evidence="2 3">Uncharacterized protein</fullName>
    </submittedName>
</protein>
<dbReference type="EMBL" id="ABJB010554512">
    <property type="status" value="NOT_ANNOTATED_CDS"/>
    <property type="molecule type" value="Genomic_DNA"/>
</dbReference>
<dbReference type="PaxDb" id="6945-B7Q308"/>
<evidence type="ECO:0000256" key="1">
    <source>
        <dbReference type="SAM" id="MobiDB-lite"/>
    </source>
</evidence>
<name>B7Q308_IXOSC</name>
<evidence type="ECO:0000313" key="4">
    <source>
        <dbReference type="Proteomes" id="UP000001555"/>
    </source>
</evidence>
<dbReference type="EnsemblMetazoa" id="ISCW010306-RA">
    <property type="protein sequence ID" value="ISCW010306-PA"/>
    <property type="gene ID" value="ISCW010306"/>
</dbReference>
<gene>
    <name evidence="2" type="ORF">IscW_ISCW010306</name>
</gene>
<dbReference type="VEuPathDB" id="VectorBase:ISCW010306"/>
<feature type="region of interest" description="Disordered" evidence="1">
    <location>
        <begin position="30"/>
        <end position="92"/>
    </location>
</feature>
<dbReference type="Proteomes" id="UP000001555">
    <property type="component" value="Unassembled WGS sequence"/>
</dbReference>
<organism>
    <name type="scientific">Ixodes scapularis</name>
    <name type="common">Black-legged tick</name>
    <name type="synonym">Deer tick</name>
    <dbReference type="NCBI Taxonomy" id="6945"/>
    <lineage>
        <taxon>Eukaryota</taxon>
        <taxon>Metazoa</taxon>
        <taxon>Ecdysozoa</taxon>
        <taxon>Arthropoda</taxon>
        <taxon>Chelicerata</taxon>
        <taxon>Arachnida</taxon>
        <taxon>Acari</taxon>
        <taxon>Parasitiformes</taxon>
        <taxon>Ixodida</taxon>
        <taxon>Ixodoidea</taxon>
        <taxon>Ixodidae</taxon>
        <taxon>Ixodinae</taxon>
        <taxon>Ixodes</taxon>
    </lineage>
</organism>